<comment type="similarity">
    <text evidence="2">Belongs to the peptidase M50A family.</text>
</comment>
<sequence length="528" mass="57690">MALVGGRRARRSYGGGGGRSTSNTTTSVLPIRRPQHLPSFSHTISCWYCDLKISAFNDFLFCFGRKHARFLRIWFSIGTGFGITALLGVTLILLRELLATISSLLGNAYANSQFQTFDSSILFGFLPSRPSASGSTTNSLADSGYIVISTLISVAVHEFGHAISAASEGIQIEYIAIYIAVMFPGALVAFNYESLQTLPQRTTLRIYCAGIWHNAVILDVTSTSPLSSYLSPGDIIESVDGLKIHDPREWMEMLTLMSKQSLQNLQYGNDSESSQAITSIKGYCVPNDWMKDEEKIQLVDNYSFCPAGLTAFSTVPCFDTNVFDDVSSEDVRRNTTKGRQCFNAGDVVQLNKCGKGWLENRTNGSSCDCSQDEACIIPSMVPGLMWVKISYKRPYSSECLWLGKNLSVLGSPGATNCGGTFVFIGDVLSIENSVQLTAYQPRLALKFALNLPNFLEKLLACIFHVSLTLALLNSLPVFLLDGESILEATISCIPSLSSRKRALVLQICLLGGTLLSILAFSRVLFSLL</sequence>
<dbReference type="InterPro" id="IPR001193">
    <property type="entry name" value="MBTPS2"/>
</dbReference>
<evidence type="ECO:0000313" key="11">
    <source>
        <dbReference type="Proteomes" id="UP000554482"/>
    </source>
</evidence>
<dbReference type="OrthoDB" id="69989at2759"/>
<dbReference type="Proteomes" id="UP000554482">
    <property type="component" value="Unassembled WGS sequence"/>
</dbReference>
<keyword evidence="3 8" id="KW-0812">Transmembrane</keyword>
<keyword evidence="10" id="KW-0645">Protease</keyword>
<evidence type="ECO:0000256" key="5">
    <source>
        <dbReference type="ARBA" id="ARBA00023136"/>
    </source>
</evidence>
<dbReference type="Pfam" id="PF02163">
    <property type="entry name" value="Peptidase_M50"/>
    <property type="match status" value="1"/>
</dbReference>
<dbReference type="EMBL" id="JABWDY010005522">
    <property type="protein sequence ID" value="KAF5204364.1"/>
    <property type="molecule type" value="Genomic_DNA"/>
</dbReference>
<dbReference type="GO" id="GO:1905897">
    <property type="term" value="P:regulation of response to endoplasmic reticulum stress"/>
    <property type="evidence" value="ECO:0007669"/>
    <property type="project" value="TreeGrafter"/>
</dbReference>
<organism evidence="10 11">
    <name type="scientific">Thalictrum thalictroides</name>
    <name type="common">Rue-anemone</name>
    <name type="synonym">Anemone thalictroides</name>
    <dbReference type="NCBI Taxonomy" id="46969"/>
    <lineage>
        <taxon>Eukaryota</taxon>
        <taxon>Viridiplantae</taxon>
        <taxon>Streptophyta</taxon>
        <taxon>Embryophyta</taxon>
        <taxon>Tracheophyta</taxon>
        <taxon>Spermatophyta</taxon>
        <taxon>Magnoliopsida</taxon>
        <taxon>Ranunculales</taxon>
        <taxon>Ranunculaceae</taxon>
        <taxon>Thalictroideae</taxon>
        <taxon>Thalictrum</taxon>
    </lineage>
</organism>
<dbReference type="AlphaFoldDB" id="A0A7J6X3V6"/>
<comment type="caution">
    <text evidence="10">The sequence shown here is derived from an EMBL/GenBank/DDBJ whole genome shotgun (WGS) entry which is preliminary data.</text>
</comment>
<dbReference type="InterPro" id="IPR008915">
    <property type="entry name" value="Peptidase_M50"/>
</dbReference>
<proteinExistence type="inferred from homology"/>
<feature type="transmembrane region" description="Helical" evidence="8">
    <location>
        <begin position="503"/>
        <end position="525"/>
    </location>
</feature>
<feature type="transmembrane region" description="Helical" evidence="8">
    <location>
        <begin position="73"/>
        <end position="94"/>
    </location>
</feature>
<dbReference type="SUPFAM" id="SSF50156">
    <property type="entry name" value="PDZ domain-like"/>
    <property type="match status" value="1"/>
</dbReference>
<comment type="subcellular location">
    <subcellularLocation>
        <location evidence="1">Endomembrane system</location>
        <topology evidence="1">Multi-pass membrane protein</topology>
    </subcellularLocation>
</comment>
<keyword evidence="11" id="KW-1185">Reference proteome</keyword>
<name>A0A7J6X3V6_THATH</name>
<feature type="region of interest" description="Disordered" evidence="7">
    <location>
        <begin position="1"/>
        <end position="26"/>
    </location>
</feature>
<dbReference type="GO" id="GO:0016020">
    <property type="term" value="C:membrane"/>
    <property type="evidence" value="ECO:0007669"/>
    <property type="project" value="InterPro"/>
</dbReference>
<evidence type="ECO:0000256" key="7">
    <source>
        <dbReference type="SAM" id="MobiDB-lite"/>
    </source>
</evidence>
<dbReference type="PANTHER" id="PTHR13325:SF3">
    <property type="entry name" value="MEMBRANE-BOUND TRANSCRIPTION FACTOR SITE-2 PROTEASE"/>
    <property type="match status" value="1"/>
</dbReference>
<evidence type="ECO:0000259" key="9">
    <source>
        <dbReference type="Pfam" id="PF02163"/>
    </source>
</evidence>
<evidence type="ECO:0000256" key="3">
    <source>
        <dbReference type="ARBA" id="ARBA00022692"/>
    </source>
</evidence>
<feature type="transmembrane region" description="Helical" evidence="8">
    <location>
        <begin position="458"/>
        <end position="479"/>
    </location>
</feature>
<dbReference type="GO" id="GO:0004222">
    <property type="term" value="F:metalloendopeptidase activity"/>
    <property type="evidence" value="ECO:0007669"/>
    <property type="project" value="InterPro"/>
</dbReference>
<dbReference type="GO" id="GO:0005737">
    <property type="term" value="C:cytoplasm"/>
    <property type="evidence" value="ECO:0007669"/>
    <property type="project" value="TreeGrafter"/>
</dbReference>
<gene>
    <name evidence="10" type="ORF">FRX31_006047</name>
</gene>
<feature type="transmembrane region" description="Helical" evidence="8">
    <location>
        <begin position="174"/>
        <end position="192"/>
    </location>
</feature>
<evidence type="ECO:0000256" key="1">
    <source>
        <dbReference type="ARBA" id="ARBA00004127"/>
    </source>
</evidence>
<dbReference type="GO" id="GO:0012505">
    <property type="term" value="C:endomembrane system"/>
    <property type="evidence" value="ECO:0007669"/>
    <property type="project" value="UniProtKB-SubCell"/>
</dbReference>
<dbReference type="GO" id="GO:0031293">
    <property type="term" value="P:membrane protein intracellular domain proteolysis"/>
    <property type="evidence" value="ECO:0007669"/>
    <property type="project" value="TreeGrafter"/>
</dbReference>
<evidence type="ECO:0000256" key="8">
    <source>
        <dbReference type="SAM" id="Phobius"/>
    </source>
</evidence>
<evidence type="ECO:0000313" key="10">
    <source>
        <dbReference type="EMBL" id="KAF5204364.1"/>
    </source>
</evidence>
<reference evidence="10 11" key="1">
    <citation type="submission" date="2020-06" db="EMBL/GenBank/DDBJ databases">
        <title>Transcriptomic and genomic resources for Thalictrum thalictroides and T. hernandezii: Facilitating candidate gene discovery in an emerging model plant lineage.</title>
        <authorList>
            <person name="Arias T."/>
            <person name="Riano-Pachon D.M."/>
            <person name="Di Stilio V.S."/>
        </authorList>
    </citation>
    <scope>NUCLEOTIDE SEQUENCE [LARGE SCALE GENOMIC DNA]</scope>
    <source>
        <strain evidence="11">cv. WT478/WT964</strain>
        <tissue evidence="10">Leaves</tissue>
    </source>
</reference>
<keyword evidence="4 8" id="KW-1133">Transmembrane helix</keyword>
<accession>A0A7J6X3V6</accession>
<keyword evidence="10" id="KW-0378">Hydrolase</keyword>
<dbReference type="InterPro" id="IPR036034">
    <property type="entry name" value="PDZ_sf"/>
</dbReference>
<feature type="domain" description="Peptidase M50" evidence="9">
    <location>
        <begin position="146"/>
        <end position="217"/>
    </location>
</feature>
<protein>
    <recommendedName>
        <fullName evidence="6">Endopeptidase S2P</fullName>
    </recommendedName>
</protein>
<dbReference type="PANTHER" id="PTHR13325">
    <property type="entry name" value="PROTEASE M50 MEMBRANE-BOUND TRANSCRIPTION FACTOR SITE 2 PROTEASE"/>
    <property type="match status" value="1"/>
</dbReference>
<evidence type="ECO:0000256" key="4">
    <source>
        <dbReference type="ARBA" id="ARBA00022989"/>
    </source>
</evidence>
<evidence type="ECO:0000256" key="6">
    <source>
        <dbReference type="ARBA" id="ARBA00032658"/>
    </source>
</evidence>
<dbReference type="PRINTS" id="PR01000">
    <property type="entry name" value="SREBPS2PTASE"/>
</dbReference>
<evidence type="ECO:0000256" key="2">
    <source>
        <dbReference type="ARBA" id="ARBA00009989"/>
    </source>
</evidence>
<keyword evidence="5 8" id="KW-0472">Membrane</keyword>